<dbReference type="SUPFAM" id="SSF51905">
    <property type="entry name" value="FAD/NAD(P)-binding domain"/>
    <property type="match status" value="1"/>
</dbReference>
<evidence type="ECO:0000256" key="3">
    <source>
        <dbReference type="ARBA" id="ARBA00022630"/>
    </source>
</evidence>
<keyword evidence="7 8" id="KW-0676">Redox-active center</keyword>
<dbReference type="PROSITE" id="PS00076">
    <property type="entry name" value="PYRIDINE_REDOX_1"/>
    <property type="match status" value="1"/>
</dbReference>
<keyword evidence="6" id="KW-1015">Disulfide bond</keyword>
<reference evidence="11" key="2">
    <citation type="submission" date="2013-10" db="EMBL/GenBank/DDBJ databases">
        <authorList>
            <person name="Aslett M."/>
        </authorList>
    </citation>
    <scope>NUCLEOTIDE SEQUENCE [LARGE SCALE GENOMIC DNA]</scope>
    <source>
        <strain evidence="11">Houghton</strain>
    </source>
</reference>
<dbReference type="GO" id="GO:0006749">
    <property type="term" value="P:glutathione metabolic process"/>
    <property type="evidence" value="ECO:0007669"/>
    <property type="project" value="TreeGrafter"/>
</dbReference>
<name>U6L998_EIMTE</name>
<feature type="domain" description="FAD/NAD(P)-binding" evidence="10">
    <location>
        <begin position="7"/>
        <end position="338"/>
    </location>
</feature>
<evidence type="ECO:0000256" key="6">
    <source>
        <dbReference type="ARBA" id="ARBA00023157"/>
    </source>
</evidence>
<evidence type="ECO:0000256" key="1">
    <source>
        <dbReference type="ARBA" id="ARBA00001974"/>
    </source>
</evidence>
<dbReference type="InterPro" id="IPR012999">
    <property type="entry name" value="Pyr_OxRdtase_I_AS"/>
</dbReference>
<keyword evidence="5 8" id="KW-0560">Oxidoreductase</keyword>
<evidence type="ECO:0000256" key="7">
    <source>
        <dbReference type="ARBA" id="ARBA00023284"/>
    </source>
</evidence>
<reference evidence="11" key="1">
    <citation type="submission" date="2013-10" db="EMBL/GenBank/DDBJ databases">
        <title>Genomic analysis of the causative agents of coccidiosis in chickens.</title>
        <authorList>
            <person name="Reid A.J."/>
            <person name="Blake D."/>
            <person name="Billington K."/>
            <person name="Browne H."/>
            <person name="Dunn M."/>
            <person name="Hung S."/>
            <person name="Kawahara F."/>
            <person name="Miranda-Saavedra D."/>
            <person name="Mourier T."/>
            <person name="Nagra H."/>
            <person name="Otto T.D."/>
            <person name="Rawlings N."/>
            <person name="Sanchez A."/>
            <person name="Sanders M."/>
            <person name="Subramaniam C."/>
            <person name="Tay Y."/>
            <person name="Dear P."/>
            <person name="Doerig C."/>
            <person name="Gruber A."/>
            <person name="Parkinson J."/>
            <person name="Shirley M."/>
            <person name="Wan K.L."/>
            <person name="Berriman M."/>
            <person name="Tomley F."/>
            <person name="Pain A."/>
        </authorList>
    </citation>
    <scope>NUCLEOTIDE SEQUENCE [LARGE SCALE GENOMIC DNA]</scope>
    <source>
        <strain evidence="11">Houghton</strain>
    </source>
</reference>
<accession>U6L998</accession>
<dbReference type="GO" id="GO:0004362">
    <property type="term" value="F:glutathione-disulfide reductase (NADPH) activity"/>
    <property type="evidence" value="ECO:0007669"/>
    <property type="project" value="TreeGrafter"/>
</dbReference>
<dbReference type="VEuPathDB" id="ToxoDB:ETH_00003395"/>
<dbReference type="GO" id="GO:0045454">
    <property type="term" value="P:cell redox homeostasis"/>
    <property type="evidence" value="ECO:0007669"/>
    <property type="project" value="InterPro"/>
</dbReference>
<keyword evidence="3 8" id="KW-0285">Flavoprotein</keyword>
<dbReference type="GeneID" id="25249892"/>
<dbReference type="InterPro" id="IPR023753">
    <property type="entry name" value="FAD/NAD-binding_dom"/>
</dbReference>
<dbReference type="OMA" id="MSKHYDY"/>
<evidence type="ECO:0000256" key="4">
    <source>
        <dbReference type="ARBA" id="ARBA00022827"/>
    </source>
</evidence>
<dbReference type="PANTHER" id="PTHR42737">
    <property type="entry name" value="GLUTATHIONE REDUCTASE"/>
    <property type="match status" value="1"/>
</dbReference>
<dbReference type="Pfam" id="PF07992">
    <property type="entry name" value="Pyr_redox_2"/>
    <property type="match status" value="1"/>
</dbReference>
<dbReference type="OrthoDB" id="5956163at2759"/>
<dbReference type="GO" id="GO:0034599">
    <property type="term" value="P:cellular response to oxidative stress"/>
    <property type="evidence" value="ECO:0007669"/>
    <property type="project" value="TreeGrafter"/>
</dbReference>
<protein>
    <submittedName>
        <fullName evidence="11">Glutathione reductase, putative</fullName>
    </submittedName>
</protein>
<dbReference type="Gene3D" id="3.50.50.60">
    <property type="entry name" value="FAD/NAD(P)-binding domain"/>
    <property type="match status" value="1"/>
</dbReference>
<dbReference type="GO" id="GO:0050660">
    <property type="term" value="F:flavin adenine dinucleotide binding"/>
    <property type="evidence" value="ECO:0007669"/>
    <property type="project" value="InterPro"/>
</dbReference>
<evidence type="ECO:0000256" key="2">
    <source>
        <dbReference type="ARBA" id="ARBA00007532"/>
    </source>
</evidence>
<dbReference type="InterPro" id="IPR036188">
    <property type="entry name" value="FAD/NAD-bd_sf"/>
</dbReference>
<evidence type="ECO:0000259" key="9">
    <source>
        <dbReference type="Pfam" id="PF02852"/>
    </source>
</evidence>
<sequence length="429" mass="47057">MAAAHHFDCVVLGGGSGGIAFARRAATYGAKVALVERSRMGGTCVNVGCVPKKIMWCAANAFESLQGMKHLGVEFSDPPRLNWQRLVQNRENYIKRLNRIYEDNLDKSQVHRYYGFATLKPKDEANGQHVVVVNSSKEEAAKGAEPLQRLTAKHVLIATGGRPSPLRVPGGELCIDSAGFFALQQQPRKVGVVGGGYIAVELAAVLQSLGSETHFFCRQHAPLRKFDSMIQQQNLDNMRKLGIQVFPHSVPAAVKGSSGALLLQLENGQQHGPFECIINATGRTPETEDLNLQTLNVEMINQKYIKTDSFQNTNVPGIFALGDCCGKVELTPMAIAAGRRLADRVYGHLAHAKADYDFVPSVIFSHPPIGSVGFSEEEAAKQFGKEDLKVYNGSCVNLLYGAYQIPPEEKPKTFIKLICLKVFHFLIFF</sequence>
<feature type="domain" description="Pyridine nucleotide-disulphide oxidoreductase dimerisation" evidence="9">
    <location>
        <begin position="359"/>
        <end position="421"/>
    </location>
</feature>
<keyword evidence="12" id="KW-1185">Reference proteome</keyword>
<dbReference type="PANTHER" id="PTHR42737:SF2">
    <property type="entry name" value="GLUTATHIONE REDUCTASE"/>
    <property type="match status" value="1"/>
</dbReference>
<dbReference type="RefSeq" id="XP_013235109.1">
    <property type="nucleotide sequence ID" value="XM_013379655.1"/>
</dbReference>
<dbReference type="PRINTS" id="PR00368">
    <property type="entry name" value="FADPNR"/>
</dbReference>
<dbReference type="VEuPathDB" id="ToxoDB:ETH2_1528400"/>
<dbReference type="InterPro" id="IPR046952">
    <property type="entry name" value="GSHR/TRXR-like"/>
</dbReference>
<dbReference type="PRINTS" id="PR00411">
    <property type="entry name" value="PNDRDTASEI"/>
</dbReference>
<dbReference type="Pfam" id="PF02852">
    <property type="entry name" value="Pyr_redox_dim"/>
    <property type="match status" value="1"/>
</dbReference>
<evidence type="ECO:0000259" key="10">
    <source>
        <dbReference type="Pfam" id="PF07992"/>
    </source>
</evidence>
<dbReference type="EMBL" id="HG676951">
    <property type="protein sequence ID" value="CDJ44360.1"/>
    <property type="molecule type" value="Genomic_DNA"/>
</dbReference>
<comment type="similarity">
    <text evidence="2 8">Belongs to the class-I pyridine nucleotide-disulfide oxidoreductase family.</text>
</comment>
<dbReference type="InterPro" id="IPR004099">
    <property type="entry name" value="Pyr_nucl-diS_OxRdtase_dimer"/>
</dbReference>
<evidence type="ECO:0000256" key="8">
    <source>
        <dbReference type="RuleBase" id="RU003691"/>
    </source>
</evidence>
<evidence type="ECO:0000313" key="11">
    <source>
        <dbReference type="EMBL" id="CDJ44360.1"/>
    </source>
</evidence>
<dbReference type="Proteomes" id="UP000030747">
    <property type="component" value="Unassembled WGS sequence"/>
</dbReference>
<dbReference type="GO" id="GO:0005829">
    <property type="term" value="C:cytosol"/>
    <property type="evidence" value="ECO:0007669"/>
    <property type="project" value="TreeGrafter"/>
</dbReference>
<gene>
    <name evidence="11" type="ORF">ETH_00003395</name>
</gene>
<comment type="cofactor">
    <cofactor evidence="1">
        <name>FAD</name>
        <dbReference type="ChEBI" id="CHEBI:57692"/>
    </cofactor>
</comment>
<proteinExistence type="inferred from homology"/>
<organism evidence="11 12">
    <name type="scientific">Eimeria tenella</name>
    <name type="common">Coccidian parasite</name>
    <dbReference type="NCBI Taxonomy" id="5802"/>
    <lineage>
        <taxon>Eukaryota</taxon>
        <taxon>Sar</taxon>
        <taxon>Alveolata</taxon>
        <taxon>Apicomplexa</taxon>
        <taxon>Conoidasida</taxon>
        <taxon>Coccidia</taxon>
        <taxon>Eucoccidiorida</taxon>
        <taxon>Eimeriorina</taxon>
        <taxon>Eimeriidae</taxon>
        <taxon>Eimeria</taxon>
    </lineage>
</organism>
<keyword evidence="4 8" id="KW-0274">FAD</keyword>
<evidence type="ECO:0000313" key="12">
    <source>
        <dbReference type="Proteomes" id="UP000030747"/>
    </source>
</evidence>
<dbReference type="AlphaFoldDB" id="U6L998"/>
<evidence type="ECO:0000256" key="5">
    <source>
        <dbReference type="ARBA" id="ARBA00023002"/>
    </source>
</evidence>